<dbReference type="GO" id="GO:0006355">
    <property type="term" value="P:regulation of DNA-templated transcription"/>
    <property type="evidence" value="ECO:0007669"/>
    <property type="project" value="InterPro"/>
</dbReference>
<accession>X6LXD4</accession>
<feature type="compositionally biased region" description="Polar residues" evidence="1">
    <location>
        <begin position="109"/>
        <end position="135"/>
    </location>
</feature>
<evidence type="ECO:0000256" key="1">
    <source>
        <dbReference type="SAM" id="MobiDB-lite"/>
    </source>
</evidence>
<feature type="domain" description="Tudor-knot" evidence="2">
    <location>
        <begin position="16"/>
        <end position="63"/>
    </location>
</feature>
<dbReference type="Gene3D" id="2.30.30.140">
    <property type="match status" value="1"/>
</dbReference>
<dbReference type="OrthoDB" id="124855at2759"/>
<evidence type="ECO:0000259" key="2">
    <source>
        <dbReference type="Pfam" id="PF11717"/>
    </source>
</evidence>
<dbReference type="InterPro" id="IPR025995">
    <property type="entry name" value="Tudor-knot"/>
</dbReference>
<dbReference type="GO" id="GO:0000123">
    <property type="term" value="C:histone acetyltransferase complex"/>
    <property type="evidence" value="ECO:0007669"/>
    <property type="project" value="TreeGrafter"/>
</dbReference>
<dbReference type="InterPro" id="IPR016197">
    <property type="entry name" value="Chromo-like_dom_sf"/>
</dbReference>
<feature type="compositionally biased region" description="Polar residues" evidence="1">
    <location>
        <begin position="189"/>
        <end position="199"/>
    </location>
</feature>
<reference evidence="3 4" key="1">
    <citation type="journal article" date="2013" name="Curr. Biol.">
        <title>The Genome of the Foraminiferan Reticulomyxa filosa.</title>
        <authorList>
            <person name="Glockner G."/>
            <person name="Hulsmann N."/>
            <person name="Schleicher M."/>
            <person name="Noegel A.A."/>
            <person name="Eichinger L."/>
            <person name="Gallinger C."/>
            <person name="Pawlowski J."/>
            <person name="Sierra R."/>
            <person name="Euteneuer U."/>
            <person name="Pillet L."/>
            <person name="Moustafa A."/>
            <person name="Platzer M."/>
            <person name="Groth M."/>
            <person name="Szafranski K."/>
            <person name="Schliwa M."/>
        </authorList>
    </citation>
    <scope>NUCLEOTIDE SEQUENCE [LARGE SCALE GENOMIC DNA]</scope>
</reference>
<dbReference type="SUPFAM" id="SSF54160">
    <property type="entry name" value="Chromo domain-like"/>
    <property type="match status" value="1"/>
</dbReference>
<dbReference type="GO" id="GO:0006325">
    <property type="term" value="P:chromatin organization"/>
    <property type="evidence" value="ECO:0007669"/>
    <property type="project" value="InterPro"/>
</dbReference>
<dbReference type="AlphaFoldDB" id="X6LXD4"/>
<feature type="region of interest" description="Disordered" evidence="1">
    <location>
        <begin position="89"/>
        <end position="222"/>
    </location>
</feature>
<dbReference type="PANTHER" id="PTHR10880:SF15">
    <property type="entry name" value="MSL COMPLEX SUBUNIT 3"/>
    <property type="match status" value="1"/>
</dbReference>
<name>X6LXD4_RETFI</name>
<comment type="caution">
    <text evidence="3">The sequence shown here is derived from an EMBL/GenBank/DDBJ whole genome shotgun (WGS) entry which is preliminary data.</text>
</comment>
<feature type="compositionally biased region" description="Basic and acidic residues" evidence="1">
    <location>
        <begin position="166"/>
        <end position="186"/>
    </location>
</feature>
<sequence length="257" mass="30040">MNDVFDPLIGDAILVFYERTNCYYEAKVIEKRYDNTSKKPEYRVHYSGWNKRWDEWVKNEKILKVTPKNVETYGAVMNIRKRKRTFSEIKNENKRNKRQMKDDEKSFESEQTAQHTRTMSSTASPVSCIDASNDSDPSHGEEHKTKRRRRLRESSKGRGRSIAVESKQERGNEDGLKEGHTSEIRHNHGTSSNYVATIPSSSSSSSSSSYRHHRGDDDDDKNTIDIYLPIELKKKLLPIGKISQNIIKYCFYFFFFF</sequence>
<dbReference type="PANTHER" id="PTHR10880">
    <property type="entry name" value="MORTALITY FACTOR 4-LIKE PROTEIN"/>
    <property type="match status" value="1"/>
</dbReference>
<keyword evidence="4" id="KW-1185">Reference proteome</keyword>
<evidence type="ECO:0000313" key="4">
    <source>
        <dbReference type="Proteomes" id="UP000023152"/>
    </source>
</evidence>
<dbReference type="InterPro" id="IPR008676">
    <property type="entry name" value="MRG"/>
</dbReference>
<evidence type="ECO:0000313" key="3">
    <source>
        <dbReference type="EMBL" id="ETO06284.1"/>
    </source>
</evidence>
<feature type="compositionally biased region" description="Low complexity" evidence="1">
    <location>
        <begin position="200"/>
        <end position="209"/>
    </location>
</feature>
<dbReference type="EMBL" id="ASPP01027282">
    <property type="protein sequence ID" value="ETO06284.1"/>
    <property type="molecule type" value="Genomic_DNA"/>
</dbReference>
<protein>
    <recommendedName>
        <fullName evidence="2">Tudor-knot domain-containing protein</fullName>
    </recommendedName>
</protein>
<dbReference type="Pfam" id="PF11717">
    <property type="entry name" value="Tudor-knot"/>
    <property type="match status" value="1"/>
</dbReference>
<gene>
    <name evidence="3" type="ORF">RFI_31111</name>
</gene>
<organism evidence="3 4">
    <name type="scientific">Reticulomyxa filosa</name>
    <dbReference type="NCBI Taxonomy" id="46433"/>
    <lineage>
        <taxon>Eukaryota</taxon>
        <taxon>Sar</taxon>
        <taxon>Rhizaria</taxon>
        <taxon>Retaria</taxon>
        <taxon>Foraminifera</taxon>
        <taxon>Monothalamids</taxon>
        <taxon>Reticulomyxidae</taxon>
        <taxon>Reticulomyxa</taxon>
    </lineage>
</organism>
<proteinExistence type="predicted"/>
<dbReference type="GO" id="GO:0005634">
    <property type="term" value="C:nucleus"/>
    <property type="evidence" value="ECO:0007669"/>
    <property type="project" value="InterPro"/>
</dbReference>
<dbReference type="Proteomes" id="UP000023152">
    <property type="component" value="Unassembled WGS sequence"/>
</dbReference>
<feature type="compositionally biased region" description="Basic and acidic residues" evidence="1">
    <location>
        <begin position="89"/>
        <end position="108"/>
    </location>
</feature>